<name>A0A6A6RPA8_9PLEO</name>
<dbReference type="PANTHER" id="PTHR43346:SF1">
    <property type="entry name" value="QUERCETIN 2,3-DIOXYGENASE-RELATED"/>
    <property type="match status" value="1"/>
</dbReference>
<evidence type="ECO:0000313" key="3">
    <source>
        <dbReference type="Proteomes" id="UP000799753"/>
    </source>
</evidence>
<gene>
    <name evidence="2" type="ORF">P280DRAFT_553435</name>
</gene>
<dbReference type="AlphaFoldDB" id="A0A6A6RPA8"/>
<accession>A0A6A6RPA8</accession>
<dbReference type="CDD" id="cd02215">
    <property type="entry name" value="cupin_QDO_N_C"/>
    <property type="match status" value="1"/>
</dbReference>
<dbReference type="InterPro" id="IPR011051">
    <property type="entry name" value="RmlC_Cupin_sf"/>
</dbReference>
<feature type="signal peptide" evidence="1">
    <location>
        <begin position="1"/>
        <end position="18"/>
    </location>
</feature>
<reference evidence="2" key="1">
    <citation type="journal article" date="2020" name="Stud. Mycol.">
        <title>101 Dothideomycetes genomes: a test case for predicting lifestyles and emergence of pathogens.</title>
        <authorList>
            <person name="Haridas S."/>
            <person name="Albert R."/>
            <person name="Binder M."/>
            <person name="Bloem J."/>
            <person name="Labutti K."/>
            <person name="Salamov A."/>
            <person name="Andreopoulos B."/>
            <person name="Baker S."/>
            <person name="Barry K."/>
            <person name="Bills G."/>
            <person name="Bluhm B."/>
            <person name="Cannon C."/>
            <person name="Castanera R."/>
            <person name="Culley D."/>
            <person name="Daum C."/>
            <person name="Ezra D."/>
            <person name="Gonzalez J."/>
            <person name="Henrissat B."/>
            <person name="Kuo A."/>
            <person name="Liang C."/>
            <person name="Lipzen A."/>
            <person name="Lutzoni F."/>
            <person name="Magnuson J."/>
            <person name="Mondo S."/>
            <person name="Nolan M."/>
            <person name="Ohm R."/>
            <person name="Pangilinan J."/>
            <person name="Park H.-J."/>
            <person name="Ramirez L."/>
            <person name="Alfaro M."/>
            <person name="Sun H."/>
            <person name="Tritt A."/>
            <person name="Yoshinaga Y."/>
            <person name="Zwiers L.-H."/>
            <person name="Turgeon B."/>
            <person name="Goodwin S."/>
            <person name="Spatafora J."/>
            <person name="Crous P."/>
            <person name="Grigoriev I."/>
        </authorList>
    </citation>
    <scope>NUCLEOTIDE SEQUENCE</scope>
    <source>
        <strain evidence="2">CBS 473.64</strain>
    </source>
</reference>
<evidence type="ECO:0000313" key="2">
    <source>
        <dbReference type="EMBL" id="KAF2635864.1"/>
    </source>
</evidence>
<sequence>MLFSLAFTALLGLTTAQANNNSLIVTKVPDYVRPYIVRAYSIDGVRVGSQIYRFPVTGPSSDNAFTLISTAAPASSDLGVLPHIHQEHYENFYCLRGRFNLWASKDNATSGRVFTPGDYGAVPQNTTHTFQILDPFTEMVGVIQPGGFEDLFYFLASANYSSTTDAPFPQGNFSSPGGDAETISKLTQFDVYAQLAFSPDFAFDNNGTTDTSSERTWHNGPNALAADSETPFFVGKSYGPKYLATTASNTYLIVEPFITAKQSAGNFSEGTITLQQQSAGSADKYSLPGHTALEVVDGMVGVNVGGFNETVMLAIGDVVFVPANTTFSFWGEAAYSKVLAIGQGKDTLQSKLIEGGKTWGSAIWPNALFTLRYAVTLYYLPEDVDTSVFNVFVEWLHTQDLPAGDASGDDDWAEISGIKDHQERCELLTDVLTFADRFIMDEFSQTVHDILVDYIGSQQFAPPFNVIISIHQYLSDNHSEIFQLLVDKHCKIWKLADTEDEKVFSDLPVKFMTGVIRKFR</sequence>
<keyword evidence="3" id="KW-1185">Reference proteome</keyword>
<keyword evidence="1" id="KW-0732">Signal</keyword>
<proteinExistence type="predicted"/>
<protein>
    <submittedName>
        <fullName evidence="2">RmlC-like cupin</fullName>
    </submittedName>
</protein>
<dbReference type="SUPFAM" id="SSF51182">
    <property type="entry name" value="RmlC-like cupins"/>
    <property type="match status" value="1"/>
</dbReference>
<evidence type="ECO:0000256" key="1">
    <source>
        <dbReference type="SAM" id="SignalP"/>
    </source>
</evidence>
<dbReference type="EMBL" id="MU006802">
    <property type="protein sequence ID" value="KAF2635864.1"/>
    <property type="molecule type" value="Genomic_DNA"/>
</dbReference>
<dbReference type="Proteomes" id="UP000799753">
    <property type="component" value="Unassembled WGS sequence"/>
</dbReference>
<dbReference type="Gene3D" id="2.60.120.10">
    <property type="entry name" value="Jelly Rolls"/>
    <property type="match status" value="2"/>
</dbReference>
<organism evidence="2 3">
    <name type="scientific">Massarina eburnea CBS 473.64</name>
    <dbReference type="NCBI Taxonomy" id="1395130"/>
    <lineage>
        <taxon>Eukaryota</taxon>
        <taxon>Fungi</taxon>
        <taxon>Dikarya</taxon>
        <taxon>Ascomycota</taxon>
        <taxon>Pezizomycotina</taxon>
        <taxon>Dothideomycetes</taxon>
        <taxon>Pleosporomycetidae</taxon>
        <taxon>Pleosporales</taxon>
        <taxon>Massarineae</taxon>
        <taxon>Massarinaceae</taxon>
        <taxon>Massarina</taxon>
    </lineage>
</organism>
<dbReference type="OrthoDB" id="5370773at2759"/>
<feature type="chain" id="PRO_5025507393" evidence="1">
    <location>
        <begin position="19"/>
        <end position="520"/>
    </location>
</feature>
<dbReference type="InterPro" id="IPR052538">
    <property type="entry name" value="Flavonoid_dioxygenase-like"/>
</dbReference>
<dbReference type="InterPro" id="IPR014710">
    <property type="entry name" value="RmlC-like_jellyroll"/>
</dbReference>
<dbReference type="PANTHER" id="PTHR43346">
    <property type="entry name" value="LIGAND BINDING DOMAIN PROTEIN, PUTATIVE (AFU_ORTHOLOGUE AFUA_6G14370)-RELATED"/>
    <property type="match status" value="1"/>
</dbReference>